<dbReference type="PANTHER" id="PTHR43194:SF2">
    <property type="entry name" value="PEROXISOMAL MEMBRANE PROTEIN LPX1"/>
    <property type="match status" value="1"/>
</dbReference>
<dbReference type="Pfam" id="PF00561">
    <property type="entry name" value="Abhydrolase_1"/>
    <property type="match status" value="1"/>
</dbReference>
<gene>
    <name evidence="4" type="ORF">B0H17DRAFT_954331</name>
</gene>
<name>A0AAD7G268_MYCRO</name>
<evidence type="ECO:0000313" key="5">
    <source>
        <dbReference type="Proteomes" id="UP001221757"/>
    </source>
</evidence>
<evidence type="ECO:0000256" key="1">
    <source>
        <dbReference type="ARBA" id="ARBA00010088"/>
    </source>
</evidence>
<organism evidence="4 5">
    <name type="scientific">Mycena rosella</name>
    <name type="common">Pink bonnet</name>
    <name type="synonym">Agaricus rosellus</name>
    <dbReference type="NCBI Taxonomy" id="1033263"/>
    <lineage>
        <taxon>Eukaryota</taxon>
        <taxon>Fungi</taxon>
        <taxon>Dikarya</taxon>
        <taxon>Basidiomycota</taxon>
        <taxon>Agaricomycotina</taxon>
        <taxon>Agaricomycetes</taxon>
        <taxon>Agaricomycetidae</taxon>
        <taxon>Agaricales</taxon>
        <taxon>Marasmiineae</taxon>
        <taxon>Mycenaceae</taxon>
        <taxon>Mycena</taxon>
    </lineage>
</organism>
<dbReference type="InterPro" id="IPR005945">
    <property type="entry name" value="Pro_imino_pep"/>
</dbReference>
<dbReference type="InterPro" id="IPR029058">
    <property type="entry name" value="AB_hydrolase_fold"/>
</dbReference>
<dbReference type="AlphaFoldDB" id="A0AAD7G268"/>
<dbReference type="GO" id="GO:0006508">
    <property type="term" value="P:proteolysis"/>
    <property type="evidence" value="ECO:0007669"/>
    <property type="project" value="InterPro"/>
</dbReference>
<comment type="similarity">
    <text evidence="1">Belongs to the peptidase S33 family.</text>
</comment>
<keyword evidence="2" id="KW-0378">Hydrolase</keyword>
<reference evidence="4" key="1">
    <citation type="submission" date="2023-03" db="EMBL/GenBank/DDBJ databases">
        <title>Massive genome expansion in bonnet fungi (Mycena s.s.) driven by repeated elements and novel gene families across ecological guilds.</title>
        <authorList>
            <consortium name="Lawrence Berkeley National Laboratory"/>
            <person name="Harder C.B."/>
            <person name="Miyauchi S."/>
            <person name="Viragh M."/>
            <person name="Kuo A."/>
            <person name="Thoen E."/>
            <person name="Andreopoulos B."/>
            <person name="Lu D."/>
            <person name="Skrede I."/>
            <person name="Drula E."/>
            <person name="Henrissat B."/>
            <person name="Morin E."/>
            <person name="Kohler A."/>
            <person name="Barry K."/>
            <person name="LaButti K."/>
            <person name="Morin E."/>
            <person name="Salamov A."/>
            <person name="Lipzen A."/>
            <person name="Mereny Z."/>
            <person name="Hegedus B."/>
            <person name="Baldrian P."/>
            <person name="Stursova M."/>
            <person name="Weitz H."/>
            <person name="Taylor A."/>
            <person name="Grigoriev I.V."/>
            <person name="Nagy L.G."/>
            <person name="Martin F."/>
            <person name="Kauserud H."/>
        </authorList>
    </citation>
    <scope>NUCLEOTIDE SEQUENCE</scope>
    <source>
        <strain evidence="4">CBHHK067</strain>
    </source>
</reference>
<dbReference type="InterPro" id="IPR000073">
    <property type="entry name" value="AB_hydrolase_1"/>
</dbReference>
<evidence type="ECO:0000259" key="3">
    <source>
        <dbReference type="Pfam" id="PF00561"/>
    </source>
</evidence>
<dbReference type="Gene3D" id="3.40.50.1820">
    <property type="entry name" value="alpha/beta hydrolase"/>
    <property type="match status" value="1"/>
</dbReference>
<dbReference type="NCBIfam" id="TIGR01250">
    <property type="entry name" value="pro_imino_pep_2"/>
    <property type="match status" value="1"/>
</dbReference>
<dbReference type="PANTHER" id="PTHR43194">
    <property type="entry name" value="HYDROLASE ALPHA/BETA FOLD FAMILY"/>
    <property type="match status" value="1"/>
</dbReference>
<keyword evidence="5" id="KW-1185">Reference proteome</keyword>
<dbReference type="PIRSF" id="PIRSF005539">
    <property type="entry name" value="Pept_S33_TRI_F1"/>
    <property type="match status" value="1"/>
</dbReference>
<evidence type="ECO:0000313" key="4">
    <source>
        <dbReference type="EMBL" id="KAJ7660032.1"/>
    </source>
</evidence>
<dbReference type="EMBL" id="JARKIE010000263">
    <property type="protein sequence ID" value="KAJ7660032.1"/>
    <property type="molecule type" value="Genomic_DNA"/>
</dbReference>
<dbReference type="Proteomes" id="UP001221757">
    <property type="component" value="Unassembled WGS sequence"/>
</dbReference>
<sequence>MAETTGSIEFCMDDEVFQTGYKIFGELEPGTCPLLALHGGPGMPHSYILPIAELTASKGIPVIFYDQLGCGMSTHLPSKPKDFWTVELFMAELDNIISHLGIADAFDLYGQSWGGMLAANYVVSRNPKGLRRLIISDSPASIELWTAANNVLLSAFSHEFREMLRKHELGGTTDSLAYQQGIQQFNEKHICTVSPWPDVLIEAFAAVDADPTVYSTMIGPSEFNITGTLKTWSIVDDLHKISAPTLLISGKYNQAQDIAILPFFQKIGKVKWVQFAQSSHTPIFEEKKRYLEVVADFLADC</sequence>
<dbReference type="GO" id="GO:0008233">
    <property type="term" value="F:peptidase activity"/>
    <property type="evidence" value="ECO:0007669"/>
    <property type="project" value="InterPro"/>
</dbReference>
<dbReference type="InterPro" id="IPR050228">
    <property type="entry name" value="Carboxylesterase_BioH"/>
</dbReference>
<proteinExistence type="inferred from homology"/>
<comment type="caution">
    <text evidence="4">The sequence shown here is derived from an EMBL/GenBank/DDBJ whole genome shotgun (WGS) entry which is preliminary data.</text>
</comment>
<accession>A0AAD7G268</accession>
<protein>
    <submittedName>
        <fullName evidence="4">Proline-specific peptidase</fullName>
    </submittedName>
</protein>
<dbReference type="InterPro" id="IPR002410">
    <property type="entry name" value="Peptidase_S33"/>
</dbReference>
<dbReference type="SUPFAM" id="SSF53474">
    <property type="entry name" value="alpha/beta-Hydrolases"/>
    <property type="match status" value="1"/>
</dbReference>
<evidence type="ECO:0000256" key="2">
    <source>
        <dbReference type="ARBA" id="ARBA00022801"/>
    </source>
</evidence>
<dbReference type="PRINTS" id="PR00793">
    <property type="entry name" value="PROAMNOPTASE"/>
</dbReference>
<feature type="domain" description="AB hydrolase-1" evidence="3">
    <location>
        <begin position="33"/>
        <end position="286"/>
    </location>
</feature>